<keyword evidence="5 8" id="KW-1133">Transmembrane helix</keyword>
<gene>
    <name evidence="9" type="ORF">GFN93_11245</name>
</gene>
<feature type="transmembrane region" description="Helical" evidence="8">
    <location>
        <begin position="20"/>
        <end position="43"/>
    </location>
</feature>
<keyword evidence="10" id="KW-1185">Reference proteome</keyword>
<dbReference type="RefSeq" id="WP_153501179.1">
    <property type="nucleotide sequence ID" value="NZ_WIRE01000001.1"/>
</dbReference>
<dbReference type="GO" id="GO:0005886">
    <property type="term" value="C:plasma membrane"/>
    <property type="evidence" value="ECO:0007669"/>
    <property type="project" value="UniProtKB-SubCell"/>
</dbReference>
<evidence type="ECO:0000313" key="9">
    <source>
        <dbReference type="EMBL" id="MQX53827.1"/>
    </source>
</evidence>
<evidence type="ECO:0000256" key="8">
    <source>
        <dbReference type="SAM" id="Phobius"/>
    </source>
</evidence>
<reference evidence="9 10" key="1">
    <citation type="submission" date="2019-10" db="EMBL/GenBank/DDBJ databases">
        <title>Alcanivorax sp.PA15-N-34 draft genome sequence.</title>
        <authorList>
            <person name="Liao X."/>
            <person name="Shao Z."/>
        </authorList>
    </citation>
    <scope>NUCLEOTIDE SEQUENCE [LARGE SCALE GENOMIC DNA]</scope>
    <source>
        <strain evidence="9 10">PA15-N-34</strain>
    </source>
</reference>
<name>A0A6N7LTT7_9GAMM</name>
<evidence type="ECO:0000256" key="4">
    <source>
        <dbReference type="ARBA" id="ARBA00022692"/>
    </source>
</evidence>
<keyword evidence="7" id="KW-0653">Protein transport</keyword>
<sequence length="176" mass="19715">MRFRRRSSRDTDVELNITAFLNLMVVLIPFLLINAVFAQVSILQLNLPAISDSSSPSDDDKKEKLVLEVLIYENRYEVVDRNTSAVLKIVENKAEEHDSAGLHDFLVDLKQRFPSETAVTLLCEDDTPYRVMIKTMDVVRLYTTTINGQSIKKELFPNINIGSAPADKAANNGGDA</sequence>
<keyword evidence="6 8" id="KW-0472">Membrane</keyword>
<proteinExistence type="inferred from homology"/>
<evidence type="ECO:0000256" key="2">
    <source>
        <dbReference type="ARBA" id="ARBA00005811"/>
    </source>
</evidence>
<evidence type="ECO:0000256" key="3">
    <source>
        <dbReference type="ARBA" id="ARBA00022475"/>
    </source>
</evidence>
<dbReference type="AlphaFoldDB" id="A0A6N7LTT7"/>
<dbReference type="Proteomes" id="UP000469421">
    <property type="component" value="Unassembled WGS sequence"/>
</dbReference>
<evidence type="ECO:0000256" key="7">
    <source>
        <dbReference type="RuleBase" id="RU003879"/>
    </source>
</evidence>
<evidence type="ECO:0000256" key="5">
    <source>
        <dbReference type="ARBA" id="ARBA00022989"/>
    </source>
</evidence>
<keyword evidence="7" id="KW-0813">Transport</keyword>
<dbReference type="GO" id="GO:0015031">
    <property type="term" value="P:protein transport"/>
    <property type="evidence" value="ECO:0007669"/>
    <property type="project" value="UniProtKB-KW"/>
</dbReference>
<comment type="caution">
    <text evidence="9">The sequence shown here is derived from an EMBL/GenBank/DDBJ whole genome shotgun (WGS) entry which is preliminary data.</text>
</comment>
<dbReference type="EMBL" id="WIRE01000001">
    <property type="protein sequence ID" value="MQX53827.1"/>
    <property type="molecule type" value="Genomic_DNA"/>
</dbReference>
<organism evidence="9 10">
    <name type="scientific">Alcanivorax sediminis</name>
    <dbReference type="NCBI Taxonomy" id="2663008"/>
    <lineage>
        <taxon>Bacteria</taxon>
        <taxon>Pseudomonadati</taxon>
        <taxon>Pseudomonadota</taxon>
        <taxon>Gammaproteobacteria</taxon>
        <taxon>Oceanospirillales</taxon>
        <taxon>Alcanivoracaceae</taxon>
        <taxon>Alcanivorax</taxon>
    </lineage>
</organism>
<evidence type="ECO:0000313" key="10">
    <source>
        <dbReference type="Proteomes" id="UP000469421"/>
    </source>
</evidence>
<keyword evidence="3" id="KW-1003">Cell membrane</keyword>
<protein>
    <submittedName>
        <fullName evidence="9">Biopolymer transporter ExbD</fullName>
    </submittedName>
</protein>
<evidence type="ECO:0000256" key="6">
    <source>
        <dbReference type="ARBA" id="ARBA00023136"/>
    </source>
</evidence>
<dbReference type="Pfam" id="PF02472">
    <property type="entry name" value="ExbD"/>
    <property type="match status" value="1"/>
</dbReference>
<keyword evidence="4 7" id="KW-0812">Transmembrane</keyword>
<dbReference type="InterPro" id="IPR003400">
    <property type="entry name" value="ExbD"/>
</dbReference>
<dbReference type="GO" id="GO:0022857">
    <property type="term" value="F:transmembrane transporter activity"/>
    <property type="evidence" value="ECO:0007669"/>
    <property type="project" value="InterPro"/>
</dbReference>
<evidence type="ECO:0000256" key="1">
    <source>
        <dbReference type="ARBA" id="ARBA00004162"/>
    </source>
</evidence>
<comment type="subcellular location">
    <subcellularLocation>
        <location evidence="1">Cell membrane</location>
        <topology evidence="1">Single-pass membrane protein</topology>
    </subcellularLocation>
    <subcellularLocation>
        <location evidence="7">Cell membrane</location>
        <topology evidence="7">Single-pass type II membrane protein</topology>
    </subcellularLocation>
</comment>
<accession>A0A6N7LTT7</accession>
<comment type="similarity">
    <text evidence="2 7">Belongs to the ExbD/TolR family.</text>
</comment>